<protein>
    <submittedName>
        <fullName evidence="1">Uncharacterized protein</fullName>
    </submittedName>
</protein>
<evidence type="ECO:0000313" key="2">
    <source>
        <dbReference type="Proteomes" id="UP001444661"/>
    </source>
</evidence>
<name>A0ABR1TWH0_9PEZI</name>
<keyword evidence="2" id="KW-1185">Reference proteome</keyword>
<proteinExistence type="predicted"/>
<dbReference type="EMBL" id="JAQQWK010000002">
    <property type="protein sequence ID" value="KAK8050994.1"/>
    <property type="molecule type" value="Genomic_DNA"/>
</dbReference>
<comment type="caution">
    <text evidence="1">The sequence shown here is derived from an EMBL/GenBank/DDBJ whole genome shotgun (WGS) entry which is preliminary data.</text>
</comment>
<evidence type="ECO:0000313" key="1">
    <source>
        <dbReference type="EMBL" id="KAK8050994.1"/>
    </source>
</evidence>
<gene>
    <name evidence="1" type="ORF">PG993_002379</name>
</gene>
<organism evidence="1 2">
    <name type="scientific">Apiospora rasikravindrae</name>
    <dbReference type="NCBI Taxonomy" id="990691"/>
    <lineage>
        <taxon>Eukaryota</taxon>
        <taxon>Fungi</taxon>
        <taxon>Dikarya</taxon>
        <taxon>Ascomycota</taxon>
        <taxon>Pezizomycotina</taxon>
        <taxon>Sordariomycetes</taxon>
        <taxon>Xylariomycetidae</taxon>
        <taxon>Amphisphaeriales</taxon>
        <taxon>Apiosporaceae</taxon>
        <taxon>Apiospora</taxon>
    </lineage>
</organism>
<sequence length="173" mass="19088">MCTFEQLEAAKSKIDSLKIQIHDAKVQRDTITAGAQGPGACIQHQVLGDHIRDLEKQLRPVVAEVCAQVVETFVAMTQRNKRLMLGTIDRVISFLLDSSSEALNFVPKQLLPLGAKGLSQHHHKIDTLVICVRTLQEALEPIAYTTLALARGTVSYDDMYELVASLESTFDDA</sequence>
<accession>A0ABR1TWH0</accession>
<dbReference type="Proteomes" id="UP001444661">
    <property type="component" value="Unassembled WGS sequence"/>
</dbReference>
<reference evidence="1 2" key="1">
    <citation type="submission" date="2023-01" db="EMBL/GenBank/DDBJ databases">
        <title>Analysis of 21 Apiospora genomes using comparative genomics revels a genus with tremendous synthesis potential of carbohydrate active enzymes and secondary metabolites.</title>
        <authorList>
            <person name="Sorensen T."/>
        </authorList>
    </citation>
    <scope>NUCLEOTIDE SEQUENCE [LARGE SCALE GENOMIC DNA]</scope>
    <source>
        <strain evidence="1 2">CBS 33761</strain>
    </source>
</reference>